<organism evidence="1 2">
    <name type="scientific">Cryptolaemus montrouzieri</name>
    <dbReference type="NCBI Taxonomy" id="559131"/>
    <lineage>
        <taxon>Eukaryota</taxon>
        <taxon>Metazoa</taxon>
        <taxon>Ecdysozoa</taxon>
        <taxon>Arthropoda</taxon>
        <taxon>Hexapoda</taxon>
        <taxon>Insecta</taxon>
        <taxon>Pterygota</taxon>
        <taxon>Neoptera</taxon>
        <taxon>Endopterygota</taxon>
        <taxon>Coleoptera</taxon>
        <taxon>Polyphaga</taxon>
        <taxon>Cucujiformia</taxon>
        <taxon>Coccinelloidea</taxon>
        <taxon>Coccinellidae</taxon>
        <taxon>Scymninae</taxon>
        <taxon>Scymnini</taxon>
        <taxon>Cryptolaemus</taxon>
    </lineage>
</organism>
<dbReference type="AlphaFoldDB" id="A0ABD2NEW1"/>
<accession>A0ABD2NEW1</accession>
<name>A0ABD2NEW1_9CUCU</name>
<dbReference type="EMBL" id="JABFTP020000103">
    <property type="protein sequence ID" value="KAL3277139.1"/>
    <property type="molecule type" value="Genomic_DNA"/>
</dbReference>
<evidence type="ECO:0000313" key="1">
    <source>
        <dbReference type="EMBL" id="KAL3277139.1"/>
    </source>
</evidence>
<comment type="caution">
    <text evidence="1">The sequence shown here is derived from an EMBL/GenBank/DDBJ whole genome shotgun (WGS) entry which is preliminary data.</text>
</comment>
<reference evidence="1 2" key="1">
    <citation type="journal article" date="2021" name="BMC Biol.">
        <title>Horizontally acquired antibacterial genes associated with adaptive radiation of ladybird beetles.</title>
        <authorList>
            <person name="Li H.S."/>
            <person name="Tang X.F."/>
            <person name="Huang Y.H."/>
            <person name="Xu Z.Y."/>
            <person name="Chen M.L."/>
            <person name="Du X.Y."/>
            <person name="Qiu B.Y."/>
            <person name="Chen P.T."/>
            <person name="Zhang W."/>
            <person name="Slipinski A."/>
            <person name="Escalona H.E."/>
            <person name="Waterhouse R.M."/>
            <person name="Zwick A."/>
            <person name="Pang H."/>
        </authorList>
    </citation>
    <scope>NUCLEOTIDE SEQUENCE [LARGE SCALE GENOMIC DNA]</scope>
    <source>
        <strain evidence="1">SYSU2018</strain>
    </source>
</reference>
<sequence length="102" mass="11589">MYTNLVQVNQLMEFQPKAGRFNQLTKSSICYLSFWTEGISNIGNTAVIIGIKKRLIDNFILKVSSYLTGIFQISTSTYLNILITFYSRFGSICHAPSMILSY</sequence>
<gene>
    <name evidence="1" type="ORF">HHI36_012493</name>
</gene>
<keyword evidence="2" id="KW-1185">Reference proteome</keyword>
<evidence type="ECO:0000313" key="2">
    <source>
        <dbReference type="Proteomes" id="UP001516400"/>
    </source>
</evidence>
<proteinExistence type="predicted"/>
<protein>
    <submittedName>
        <fullName evidence="1">Uncharacterized protein</fullName>
    </submittedName>
</protein>
<dbReference type="Proteomes" id="UP001516400">
    <property type="component" value="Unassembled WGS sequence"/>
</dbReference>